<evidence type="ECO:0000259" key="7">
    <source>
        <dbReference type="PROSITE" id="PS50249"/>
    </source>
</evidence>
<dbReference type="PANTHER" id="PTHR30471">
    <property type="entry name" value="DNA REPAIR PROTEIN RADC"/>
    <property type="match status" value="1"/>
</dbReference>
<evidence type="ECO:0000256" key="1">
    <source>
        <dbReference type="ARBA" id="ARBA00010243"/>
    </source>
</evidence>
<keyword evidence="4" id="KW-0378">Hydrolase</keyword>
<evidence type="ECO:0000313" key="8">
    <source>
        <dbReference type="EMBL" id="MXP77025.1"/>
    </source>
</evidence>
<reference evidence="8 9" key="1">
    <citation type="submission" date="2019-12" db="EMBL/GenBank/DDBJ databases">
        <title>Sporaefaciens musculi gen. nov., sp. nov., a novel bacterium isolated from the caecum of an obese mouse.</title>
        <authorList>
            <person name="Rasmussen T.S."/>
            <person name="Streidl T."/>
            <person name="Hitch T.C.A."/>
            <person name="Wortmann E."/>
            <person name="Deptula P."/>
            <person name="Hansen M."/>
            <person name="Nielsen D.S."/>
            <person name="Clavel T."/>
            <person name="Vogensen F.K."/>
        </authorList>
    </citation>
    <scope>NUCLEOTIDE SEQUENCE [LARGE SCALE GENOMIC DNA]</scope>
    <source>
        <strain evidence="8 9">WCA-9-b2</strain>
    </source>
</reference>
<name>A0A7X3MIG1_9FIRM</name>
<dbReference type="InterPro" id="IPR001405">
    <property type="entry name" value="UPF0758"/>
</dbReference>
<dbReference type="GO" id="GO:0046872">
    <property type="term" value="F:metal ion binding"/>
    <property type="evidence" value="ECO:0007669"/>
    <property type="project" value="UniProtKB-KW"/>
</dbReference>
<dbReference type="Gene3D" id="3.40.140.10">
    <property type="entry name" value="Cytidine Deaminase, domain 2"/>
    <property type="match status" value="1"/>
</dbReference>
<dbReference type="InterPro" id="IPR025657">
    <property type="entry name" value="RadC_JAB"/>
</dbReference>
<dbReference type="GO" id="GO:0006508">
    <property type="term" value="P:proteolysis"/>
    <property type="evidence" value="ECO:0007669"/>
    <property type="project" value="UniProtKB-KW"/>
</dbReference>
<keyword evidence="2" id="KW-0645">Protease</keyword>
<evidence type="ECO:0000256" key="5">
    <source>
        <dbReference type="ARBA" id="ARBA00022833"/>
    </source>
</evidence>
<dbReference type="GO" id="GO:0008237">
    <property type="term" value="F:metallopeptidase activity"/>
    <property type="evidence" value="ECO:0007669"/>
    <property type="project" value="UniProtKB-KW"/>
</dbReference>
<evidence type="ECO:0000256" key="3">
    <source>
        <dbReference type="ARBA" id="ARBA00022723"/>
    </source>
</evidence>
<evidence type="ECO:0000256" key="2">
    <source>
        <dbReference type="ARBA" id="ARBA00022670"/>
    </source>
</evidence>
<sequence length="156" mass="17147">MGKAEVKNYVPFVRVRMVRERELPYAMEEIDGPEKVAAFTRKFLAGADREYLLALSIDNAGKLAAIEVVSIGTVNATLAESREIFKHAVLANVAGIVMVHNHTSGRCVPSEEDMATTKRIEKAGKILGIPLMDHVIVGDGYFSFQTEGLLEKGNER</sequence>
<comment type="caution">
    <text evidence="8">The sequence shown here is derived from an EMBL/GenBank/DDBJ whole genome shotgun (WGS) entry which is preliminary data.</text>
</comment>
<dbReference type="Proteomes" id="UP000460412">
    <property type="component" value="Unassembled WGS sequence"/>
</dbReference>
<dbReference type="CDD" id="cd08071">
    <property type="entry name" value="MPN_DUF2466"/>
    <property type="match status" value="1"/>
</dbReference>
<organism evidence="8 9">
    <name type="scientific">Sporofaciens musculi</name>
    <dbReference type="NCBI Taxonomy" id="2681861"/>
    <lineage>
        <taxon>Bacteria</taxon>
        <taxon>Bacillati</taxon>
        <taxon>Bacillota</taxon>
        <taxon>Clostridia</taxon>
        <taxon>Lachnospirales</taxon>
        <taxon>Lachnospiraceae</taxon>
        <taxon>Sporofaciens</taxon>
    </lineage>
</organism>
<gene>
    <name evidence="8" type="ORF">GN277_17055</name>
</gene>
<dbReference type="RefSeq" id="WP_159752061.1">
    <property type="nucleotide sequence ID" value="NZ_WUQX01000001.1"/>
</dbReference>
<keyword evidence="3" id="KW-0479">Metal-binding</keyword>
<comment type="similarity">
    <text evidence="1">Belongs to the UPF0758 family.</text>
</comment>
<protein>
    <submittedName>
        <fullName evidence="8">DNA repair protein RadC</fullName>
    </submittedName>
</protein>
<dbReference type="Pfam" id="PF04002">
    <property type="entry name" value="RadC"/>
    <property type="match status" value="1"/>
</dbReference>
<keyword evidence="6" id="KW-0482">Metalloprotease</keyword>
<dbReference type="SUPFAM" id="SSF102712">
    <property type="entry name" value="JAB1/MPN domain"/>
    <property type="match status" value="1"/>
</dbReference>
<keyword evidence="5" id="KW-0862">Zinc</keyword>
<feature type="domain" description="MPN" evidence="7">
    <location>
        <begin position="29"/>
        <end position="150"/>
    </location>
</feature>
<proteinExistence type="inferred from homology"/>
<dbReference type="EMBL" id="WUQX01000001">
    <property type="protein sequence ID" value="MXP77025.1"/>
    <property type="molecule type" value="Genomic_DNA"/>
</dbReference>
<evidence type="ECO:0000256" key="4">
    <source>
        <dbReference type="ARBA" id="ARBA00022801"/>
    </source>
</evidence>
<dbReference type="AlphaFoldDB" id="A0A7X3MIG1"/>
<keyword evidence="9" id="KW-1185">Reference proteome</keyword>
<dbReference type="PANTHER" id="PTHR30471:SF3">
    <property type="entry name" value="UPF0758 PROTEIN YEES-RELATED"/>
    <property type="match status" value="1"/>
</dbReference>
<accession>A0A7X3MIG1</accession>
<evidence type="ECO:0000256" key="6">
    <source>
        <dbReference type="ARBA" id="ARBA00023049"/>
    </source>
</evidence>
<evidence type="ECO:0000313" key="9">
    <source>
        <dbReference type="Proteomes" id="UP000460412"/>
    </source>
</evidence>
<dbReference type="InterPro" id="IPR037518">
    <property type="entry name" value="MPN"/>
</dbReference>
<dbReference type="PROSITE" id="PS50249">
    <property type="entry name" value="MPN"/>
    <property type="match status" value="1"/>
</dbReference>